<feature type="chain" id="PRO_5009246921" description="Polymerase/histidinol phosphatase N-terminal domain-containing protein" evidence="1">
    <location>
        <begin position="30"/>
        <end position="485"/>
    </location>
</feature>
<dbReference type="GO" id="GO:0004534">
    <property type="term" value="F:5'-3' RNA exonuclease activity"/>
    <property type="evidence" value="ECO:0007669"/>
    <property type="project" value="TreeGrafter"/>
</dbReference>
<dbReference type="PANTHER" id="PTHR42924">
    <property type="entry name" value="EXONUCLEASE"/>
    <property type="match status" value="1"/>
</dbReference>
<dbReference type="GO" id="GO:0035312">
    <property type="term" value="F:5'-3' DNA exonuclease activity"/>
    <property type="evidence" value="ECO:0007669"/>
    <property type="project" value="TreeGrafter"/>
</dbReference>
<dbReference type="SUPFAM" id="SSF89550">
    <property type="entry name" value="PHP domain-like"/>
    <property type="match status" value="1"/>
</dbReference>
<dbReference type="STRING" id="211114.SAMN04489726_6082"/>
<dbReference type="NCBIfam" id="NF038032">
    <property type="entry name" value="CehA_McbA_metalo"/>
    <property type="match status" value="1"/>
</dbReference>
<accession>A0A1H0AHW5</accession>
<dbReference type="AlphaFoldDB" id="A0A1H0AHW5"/>
<dbReference type="InterPro" id="IPR016195">
    <property type="entry name" value="Pol/histidinol_Pase-like"/>
</dbReference>
<dbReference type="PANTHER" id="PTHR42924:SF3">
    <property type="entry name" value="POLYMERASE_HISTIDINOL PHOSPHATASE N-TERMINAL DOMAIN-CONTAINING PROTEIN"/>
    <property type="match status" value="1"/>
</dbReference>
<dbReference type="CDD" id="cd07432">
    <property type="entry name" value="PHP_HisPPase"/>
    <property type="match status" value="1"/>
</dbReference>
<feature type="domain" description="Polymerase/histidinol phosphatase N-terminal" evidence="2">
    <location>
        <begin position="181"/>
        <end position="245"/>
    </location>
</feature>
<evidence type="ECO:0000259" key="2">
    <source>
        <dbReference type="SMART" id="SM00481"/>
    </source>
</evidence>
<evidence type="ECO:0000256" key="1">
    <source>
        <dbReference type="SAM" id="SignalP"/>
    </source>
</evidence>
<sequence>MCECAKRVSRRSVLFAGAASALLPAVAFAEQGAEQTRTIEGRFEPGAPDWAYLPIVVPRGVREIEIVYRYDRPPGAPGNALDIGMFGPEGHELGDHRGFRGWSGGARDRFTISASGATPGYLPGPIDPGTWHVILGPYTVSPRGMNYEVDVTLRFGPPGEPIRPNPAPRRATGRGRAWYRGDCHLHTVHSDGKRMPDELIAAAKTAGLDFFVSTEHNTTSASLRWGDHARPDLLIINGEEVTTRSGHWPALGLPPGYWIDWRYRGSEHAAFERFAGRVHAVGGLVVAAHPYATCLGCSWEFGYDHVDAVEVWNGDWSYDDELAVRHWDGLLREGRWIPAIGSSDAHREPQPVGLPQTVVLAQDLETRSILAGIAAGRSWLAESSRVELTMRAVAGRRVAEIGDRLHAAEARIELDVAGAPGCEVRLITPTRIAHSEWVPASGRAQVRWTATDADWVRAEVRRPLRTPTTPDTMVALTNPVFLGRR</sequence>
<dbReference type="InterPro" id="IPR052018">
    <property type="entry name" value="PHP_domain"/>
</dbReference>
<proteinExistence type="predicted"/>
<gene>
    <name evidence="3" type="ORF">SAMN04489726_6082</name>
</gene>
<evidence type="ECO:0000313" key="3">
    <source>
        <dbReference type="EMBL" id="SDN32944.1"/>
    </source>
</evidence>
<dbReference type="SMART" id="SM00481">
    <property type="entry name" value="POLIIIAc"/>
    <property type="match status" value="1"/>
</dbReference>
<keyword evidence="4" id="KW-1185">Reference proteome</keyword>
<evidence type="ECO:0000313" key="4">
    <source>
        <dbReference type="Proteomes" id="UP000183376"/>
    </source>
</evidence>
<protein>
    <recommendedName>
        <fullName evidence="2">Polymerase/histidinol phosphatase N-terminal domain-containing protein</fullName>
    </recommendedName>
</protein>
<dbReference type="Proteomes" id="UP000183376">
    <property type="component" value="Chromosome I"/>
</dbReference>
<organism evidence="3 4">
    <name type="scientific">Allokutzneria albata</name>
    <name type="common">Kibdelosporangium albatum</name>
    <dbReference type="NCBI Taxonomy" id="211114"/>
    <lineage>
        <taxon>Bacteria</taxon>
        <taxon>Bacillati</taxon>
        <taxon>Actinomycetota</taxon>
        <taxon>Actinomycetes</taxon>
        <taxon>Pseudonocardiales</taxon>
        <taxon>Pseudonocardiaceae</taxon>
        <taxon>Allokutzneria</taxon>
    </lineage>
</organism>
<feature type="signal peptide" evidence="1">
    <location>
        <begin position="1"/>
        <end position="29"/>
    </location>
</feature>
<reference evidence="3 4" key="1">
    <citation type="submission" date="2016-10" db="EMBL/GenBank/DDBJ databases">
        <authorList>
            <person name="de Groot N.N."/>
        </authorList>
    </citation>
    <scope>NUCLEOTIDE SEQUENCE [LARGE SCALE GENOMIC DNA]</scope>
    <source>
        <strain evidence="3 4">DSM 44149</strain>
    </source>
</reference>
<dbReference type="RefSeq" id="WP_030428179.1">
    <property type="nucleotide sequence ID" value="NZ_JOEF01000003.1"/>
</dbReference>
<dbReference type="EMBL" id="LT629701">
    <property type="protein sequence ID" value="SDN32944.1"/>
    <property type="molecule type" value="Genomic_DNA"/>
</dbReference>
<dbReference type="Gene3D" id="3.20.20.140">
    <property type="entry name" value="Metal-dependent hydrolases"/>
    <property type="match status" value="1"/>
</dbReference>
<dbReference type="InterPro" id="IPR003141">
    <property type="entry name" value="Pol/His_phosphatase_N"/>
</dbReference>
<dbReference type="eggNOG" id="COG0613">
    <property type="taxonomic scope" value="Bacteria"/>
</dbReference>
<dbReference type="OrthoDB" id="9804333at2"/>
<name>A0A1H0AHW5_ALLAB</name>
<keyword evidence="1" id="KW-0732">Signal</keyword>